<name>A0A210R4J8_MIZYE</name>
<dbReference type="Proteomes" id="UP000242188">
    <property type="component" value="Unassembled WGS sequence"/>
</dbReference>
<evidence type="ECO:0000313" key="3">
    <source>
        <dbReference type="Proteomes" id="UP000242188"/>
    </source>
</evidence>
<comment type="caution">
    <text evidence="2">The sequence shown here is derived from an EMBL/GenBank/DDBJ whole genome shotgun (WGS) entry which is preliminary data.</text>
</comment>
<protein>
    <recommendedName>
        <fullName evidence="1">Integrase core domain-containing protein</fullName>
    </recommendedName>
</protein>
<accession>A0A210R4J8</accession>
<reference evidence="2 3" key="1">
    <citation type="journal article" date="2017" name="Nat. Ecol. Evol.">
        <title>Scallop genome provides insights into evolution of bilaterian karyotype and development.</title>
        <authorList>
            <person name="Wang S."/>
            <person name="Zhang J."/>
            <person name="Jiao W."/>
            <person name="Li J."/>
            <person name="Xun X."/>
            <person name="Sun Y."/>
            <person name="Guo X."/>
            <person name="Huan P."/>
            <person name="Dong B."/>
            <person name="Zhang L."/>
            <person name="Hu X."/>
            <person name="Sun X."/>
            <person name="Wang J."/>
            <person name="Zhao C."/>
            <person name="Wang Y."/>
            <person name="Wang D."/>
            <person name="Huang X."/>
            <person name="Wang R."/>
            <person name="Lv J."/>
            <person name="Li Y."/>
            <person name="Zhang Z."/>
            <person name="Liu B."/>
            <person name="Lu W."/>
            <person name="Hui Y."/>
            <person name="Liang J."/>
            <person name="Zhou Z."/>
            <person name="Hou R."/>
            <person name="Li X."/>
            <person name="Liu Y."/>
            <person name="Li H."/>
            <person name="Ning X."/>
            <person name="Lin Y."/>
            <person name="Zhao L."/>
            <person name="Xing Q."/>
            <person name="Dou J."/>
            <person name="Li Y."/>
            <person name="Mao J."/>
            <person name="Guo H."/>
            <person name="Dou H."/>
            <person name="Li T."/>
            <person name="Mu C."/>
            <person name="Jiang W."/>
            <person name="Fu Q."/>
            <person name="Fu X."/>
            <person name="Miao Y."/>
            <person name="Liu J."/>
            <person name="Yu Q."/>
            <person name="Li R."/>
            <person name="Liao H."/>
            <person name="Li X."/>
            <person name="Kong Y."/>
            <person name="Jiang Z."/>
            <person name="Chourrout D."/>
            <person name="Li R."/>
            <person name="Bao Z."/>
        </authorList>
    </citation>
    <scope>NUCLEOTIDE SEQUENCE [LARGE SCALE GENOMIC DNA]</scope>
    <source>
        <strain evidence="2 3">PY_sf001</strain>
    </source>
</reference>
<dbReference type="InterPro" id="IPR058913">
    <property type="entry name" value="Integrase_dom_put"/>
</dbReference>
<gene>
    <name evidence="2" type="ORF">KP79_PYT10852</name>
</gene>
<organism evidence="2 3">
    <name type="scientific">Mizuhopecten yessoensis</name>
    <name type="common">Japanese scallop</name>
    <name type="synonym">Patinopecten yessoensis</name>
    <dbReference type="NCBI Taxonomy" id="6573"/>
    <lineage>
        <taxon>Eukaryota</taxon>
        <taxon>Metazoa</taxon>
        <taxon>Spiralia</taxon>
        <taxon>Lophotrochozoa</taxon>
        <taxon>Mollusca</taxon>
        <taxon>Bivalvia</taxon>
        <taxon>Autobranchia</taxon>
        <taxon>Pteriomorphia</taxon>
        <taxon>Pectinida</taxon>
        <taxon>Pectinoidea</taxon>
        <taxon>Pectinidae</taxon>
        <taxon>Mizuhopecten</taxon>
    </lineage>
</organism>
<dbReference type="EMBL" id="NEDP02000462">
    <property type="protein sequence ID" value="OWF55811.1"/>
    <property type="molecule type" value="Genomic_DNA"/>
</dbReference>
<dbReference type="PANTHER" id="PTHR46791">
    <property type="entry name" value="EXPRESSED PROTEIN"/>
    <property type="match status" value="1"/>
</dbReference>
<evidence type="ECO:0000259" key="1">
    <source>
        <dbReference type="Pfam" id="PF24764"/>
    </source>
</evidence>
<keyword evidence="3" id="KW-1185">Reference proteome</keyword>
<dbReference type="Pfam" id="PF24764">
    <property type="entry name" value="rva_4"/>
    <property type="match status" value="1"/>
</dbReference>
<evidence type="ECO:0000313" key="2">
    <source>
        <dbReference type="EMBL" id="OWF55811.1"/>
    </source>
</evidence>
<feature type="domain" description="Integrase core" evidence="1">
    <location>
        <begin position="3"/>
        <end position="82"/>
    </location>
</feature>
<dbReference type="AlphaFoldDB" id="A0A210R4J8"/>
<dbReference type="PANTHER" id="PTHR46791:SF13">
    <property type="entry name" value="CLR5 DOMAIN-CONTAINING PROTEIN"/>
    <property type="match status" value="1"/>
</dbReference>
<sequence>MEKENSHVADMQSVFGGEECMFIYGTSQHNQRIEAWWCIHRKKNAQFWMSLFADIKTDGWFPGDYLDKCLIQFCFLPLIKQVVMPTGV</sequence>
<proteinExistence type="predicted"/>